<dbReference type="InterPro" id="IPR003759">
    <property type="entry name" value="Cbl-bd_cap"/>
</dbReference>
<accession>A0A8J3A742</accession>
<reference evidence="2" key="1">
    <citation type="journal article" date="2014" name="Int. J. Syst. Evol. Microbiol.">
        <title>Complete genome sequence of Corynebacterium casei LMG S-19264T (=DSM 44701T), isolated from a smear-ripened cheese.</title>
        <authorList>
            <consortium name="US DOE Joint Genome Institute (JGI-PGF)"/>
            <person name="Walter F."/>
            <person name="Albersmeier A."/>
            <person name="Kalinowski J."/>
            <person name="Ruckert C."/>
        </authorList>
    </citation>
    <scope>NUCLEOTIDE SEQUENCE</scope>
    <source>
        <strain evidence="2">CGMCC 1.14988</strain>
    </source>
</reference>
<dbReference type="SUPFAM" id="SSF52242">
    <property type="entry name" value="Cobalamin (vitamin B12)-binding domain"/>
    <property type="match status" value="1"/>
</dbReference>
<name>A0A8J3A742_9ACTN</name>
<gene>
    <name evidence="2" type="ORF">GCM10011354_12230</name>
</gene>
<dbReference type="GO" id="GO:0031419">
    <property type="term" value="F:cobalamin binding"/>
    <property type="evidence" value="ECO:0007669"/>
    <property type="project" value="InterPro"/>
</dbReference>
<reference evidence="2" key="2">
    <citation type="submission" date="2020-09" db="EMBL/GenBank/DDBJ databases">
        <authorList>
            <person name="Sun Q."/>
            <person name="Zhou Y."/>
        </authorList>
    </citation>
    <scope>NUCLEOTIDE SEQUENCE</scope>
    <source>
        <strain evidence="2">CGMCC 1.14988</strain>
    </source>
</reference>
<dbReference type="AlphaFoldDB" id="A0A8J3A742"/>
<feature type="domain" description="B12-binding" evidence="1">
    <location>
        <begin position="96"/>
        <end position="221"/>
    </location>
</feature>
<dbReference type="InterPro" id="IPR006158">
    <property type="entry name" value="Cobalamin-bd"/>
</dbReference>
<dbReference type="InterPro" id="IPR036594">
    <property type="entry name" value="Meth_synthase_dom"/>
</dbReference>
<keyword evidence="3" id="KW-1185">Reference proteome</keyword>
<organism evidence="2 3">
    <name type="scientific">Egicoccus halophilus</name>
    <dbReference type="NCBI Taxonomy" id="1670830"/>
    <lineage>
        <taxon>Bacteria</taxon>
        <taxon>Bacillati</taxon>
        <taxon>Actinomycetota</taxon>
        <taxon>Nitriliruptoria</taxon>
        <taxon>Egicoccales</taxon>
        <taxon>Egicoccaceae</taxon>
        <taxon>Egicoccus</taxon>
    </lineage>
</organism>
<proteinExistence type="predicted"/>
<dbReference type="RefSeq" id="WP_130649510.1">
    <property type="nucleotide sequence ID" value="NZ_BMHA01000004.1"/>
</dbReference>
<dbReference type="PROSITE" id="PS51332">
    <property type="entry name" value="B12_BINDING"/>
    <property type="match status" value="1"/>
</dbReference>
<dbReference type="Gene3D" id="3.40.50.280">
    <property type="entry name" value="Cobalamin-binding domain"/>
    <property type="match status" value="1"/>
</dbReference>
<evidence type="ECO:0000313" key="2">
    <source>
        <dbReference type="EMBL" id="GGI05064.1"/>
    </source>
</evidence>
<dbReference type="Proteomes" id="UP000650511">
    <property type="component" value="Unassembled WGS sequence"/>
</dbReference>
<dbReference type="InterPro" id="IPR036724">
    <property type="entry name" value="Cobalamin-bd_sf"/>
</dbReference>
<dbReference type="OrthoDB" id="3782345at2"/>
<dbReference type="Gene3D" id="1.10.1240.10">
    <property type="entry name" value="Methionine synthase domain"/>
    <property type="match status" value="1"/>
</dbReference>
<sequence>MVNEVTTAAHERLLAVAETGDVDGAFALLHGWLDAGWTPSRILSEAVVPAQQEVGARWQRNEWTIAKEHTATAVVDALVGVLGLRAAEQPWTRPNRDPVLVVCAEGEWHTLSARLVTEGLRAEGWPVRLLGGSVPASHLAHSAAEGTWTAAVVCCAVPMFLPGARRTTAVLRAAGIPVLVTGRGFGGDDRRAEAVGADGWAPDLATGLEVLGDWERVPPPLAGAPVPPDEVEELASVAGSVAEAAYAELAVAWPALGRLPSAARQRTREDFGYLLQFLEATVLTGDERILRDYVDWLATVLGSRGVPDDVVSITLASVQRALPTGLRHAHDALLSVRDR</sequence>
<dbReference type="GO" id="GO:0046872">
    <property type="term" value="F:metal ion binding"/>
    <property type="evidence" value="ECO:0007669"/>
    <property type="project" value="InterPro"/>
</dbReference>
<comment type="caution">
    <text evidence="2">The sequence shown here is derived from an EMBL/GenBank/DDBJ whole genome shotgun (WGS) entry which is preliminary data.</text>
</comment>
<dbReference type="Pfam" id="PF02607">
    <property type="entry name" value="B12-binding_2"/>
    <property type="match status" value="1"/>
</dbReference>
<evidence type="ECO:0000313" key="3">
    <source>
        <dbReference type="Proteomes" id="UP000650511"/>
    </source>
</evidence>
<dbReference type="EMBL" id="BMHA01000004">
    <property type="protein sequence ID" value="GGI05064.1"/>
    <property type="molecule type" value="Genomic_DNA"/>
</dbReference>
<protein>
    <submittedName>
        <fullName evidence="2">Cobalamin-binding protein</fullName>
    </submittedName>
</protein>
<evidence type="ECO:0000259" key="1">
    <source>
        <dbReference type="PROSITE" id="PS51332"/>
    </source>
</evidence>